<dbReference type="RefSeq" id="WP_079718070.1">
    <property type="nucleotide sequence ID" value="NZ_FUYS01000010.1"/>
</dbReference>
<dbReference type="OrthoDB" id="1466660at2"/>
<dbReference type="Pfam" id="PF22827">
    <property type="entry name" value="GldL_N"/>
    <property type="match status" value="1"/>
</dbReference>
<keyword evidence="1" id="KW-1133">Transmembrane helix</keyword>
<evidence type="ECO:0000259" key="2">
    <source>
        <dbReference type="Pfam" id="PF22827"/>
    </source>
</evidence>
<feature type="domain" description="Gliding motility protein GldL-like N-terminal" evidence="2">
    <location>
        <begin position="14"/>
        <end position="75"/>
    </location>
</feature>
<organism evidence="3 4">
    <name type="scientific">Parapedobacter luteus</name>
    <dbReference type="NCBI Taxonomy" id="623280"/>
    <lineage>
        <taxon>Bacteria</taxon>
        <taxon>Pseudomonadati</taxon>
        <taxon>Bacteroidota</taxon>
        <taxon>Sphingobacteriia</taxon>
        <taxon>Sphingobacteriales</taxon>
        <taxon>Sphingobacteriaceae</taxon>
        <taxon>Parapedobacter</taxon>
    </lineage>
</organism>
<proteinExistence type="predicted"/>
<feature type="transmembrane region" description="Helical" evidence="1">
    <location>
        <begin position="38"/>
        <end position="56"/>
    </location>
</feature>
<accession>A0A1T5EMU7</accession>
<dbReference type="Proteomes" id="UP000190541">
    <property type="component" value="Unassembled WGS sequence"/>
</dbReference>
<sequence length="267" mass="28900">MAEKRKFKVGINNIVSWGATVVIIGLMAKLQHWPAGDWLIVLGLGTEAVLFFLLGFQTEEKDVDWTRVYPELAEDYKGELPKASVAASPVSNVGTTAALDKMLQDARISPDLIGNLGDGLRTFGEKVAAISNVSDASLATSQFTEKIKGATNSFDKLNVAFEKASSDLANIGSASTDAKTYQEQVNKLATNLQQLNAVYELELKESGSKLKSITQHYDSIAQTLKNFGESATDAQQLKEQVSHLNKSLASLNAIYGNMLAAMNQPRV</sequence>
<evidence type="ECO:0000313" key="4">
    <source>
        <dbReference type="Proteomes" id="UP000190541"/>
    </source>
</evidence>
<name>A0A1T5EMU7_9SPHI</name>
<dbReference type="NCBIfam" id="TIGR03513">
    <property type="entry name" value="GldL_gliding"/>
    <property type="match status" value="1"/>
</dbReference>
<dbReference type="AlphaFoldDB" id="A0A1T5EMU7"/>
<evidence type="ECO:0000313" key="3">
    <source>
        <dbReference type="EMBL" id="SKB85138.1"/>
    </source>
</evidence>
<dbReference type="STRING" id="623280.SAMN05660226_03429"/>
<keyword evidence="4" id="KW-1185">Reference proteome</keyword>
<dbReference type="EMBL" id="FUYS01000010">
    <property type="protein sequence ID" value="SKB85138.1"/>
    <property type="molecule type" value="Genomic_DNA"/>
</dbReference>
<keyword evidence="1" id="KW-0472">Membrane</keyword>
<keyword evidence="1" id="KW-0812">Transmembrane</keyword>
<gene>
    <name evidence="3" type="ORF">SAMN05660226_03429</name>
</gene>
<dbReference type="InterPro" id="IPR019852">
    <property type="entry name" value="Motility-assoc_prot_GldL"/>
</dbReference>
<protein>
    <submittedName>
        <fullName evidence="3">Gliding motility-associated protein GldL</fullName>
    </submittedName>
</protein>
<dbReference type="InterPro" id="IPR055087">
    <property type="entry name" value="GldL-like_N"/>
</dbReference>
<feature type="transmembrane region" description="Helical" evidence="1">
    <location>
        <begin position="12"/>
        <end position="32"/>
    </location>
</feature>
<evidence type="ECO:0000256" key="1">
    <source>
        <dbReference type="SAM" id="Phobius"/>
    </source>
</evidence>
<reference evidence="3 4" key="1">
    <citation type="submission" date="2017-02" db="EMBL/GenBank/DDBJ databases">
        <authorList>
            <person name="Peterson S.W."/>
        </authorList>
    </citation>
    <scope>NUCLEOTIDE SEQUENCE [LARGE SCALE GENOMIC DNA]</scope>
    <source>
        <strain evidence="3 4">DSM 22899</strain>
    </source>
</reference>